<feature type="region of interest" description="Disordered" evidence="1">
    <location>
        <begin position="1362"/>
        <end position="1418"/>
    </location>
</feature>
<reference evidence="2 3" key="1">
    <citation type="submission" date="2015-09" db="EMBL/GenBank/DDBJ databases">
        <authorList>
            <consortium name="Pathogen Informatics"/>
        </authorList>
    </citation>
    <scope>NUCLEOTIDE SEQUENCE [LARGE SCALE GENOMIC DNA]</scope>
    <source>
        <strain evidence="2 3">2789STDY5608823</strain>
    </source>
</reference>
<dbReference type="EMBL" id="CYYP01000010">
    <property type="protein sequence ID" value="CUO25914.1"/>
    <property type="molecule type" value="Genomic_DNA"/>
</dbReference>
<feature type="compositionally biased region" description="Gly residues" evidence="1">
    <location>
        <begin position="1369"/>
        <end position="1397"/>
    </location>
</feature>
<proteinExistence type="predicted"/>
<accession>A0A174DKE7</accession>
<evidence type="ECO:0000256" key="1">
    <source>
        <dbReference type="SAM" id="MobiDB-lite"/>
    </source>
</evidence>
<dbReference type="RefSeq" id="WP_055286729.1">
    <property type="nucleotide sequence ID" value="NZ_CYYP01000010.1"/>
</dbReference>
<sequence>MLDRRSLLVAGASSLASIMLPRVPGSANAFILPFAPTEAYADEEDPFKVLVLSRTMFGVVVVDVANKNTPIKGAQVTLASRYAAGKQLSATTDDEGTAIFEIASLSEGYVDEATLLDAYDFNGGISISMAGYRDVEIPLARIQGGTAITAPTRPLSDGEPYFRQLTFDEWDIQYADATFMAMPKDDMANEQADTHAFTVQAHLPQGGQATLHINKVMPSTSSSPETVTQIGQVKASASGSDNLATFTLEDTFLDAASGLLEEGCKLRFVLDYQGKTYTLSSPMAVVTAPAAKAESGSTTIVPTTMDQEITPFDFPAAFPGIGGNKFTCWMPSFPILFDFSFAGYVLFGGGYKPVGYMNDSGNPDPEYWKKSPRESGAKQANRYLDEMEGKWNQYKRMSAGSGTDPRNTKLLRHHCTPLFTMDIATQLYGSLAYDWVGKTWGNNNDPAYGNIKALFQVRTDLNWTEQFTLGPVPFFLNVNPWVLAKLALAVGAHTHGSGAAFFKNISLDYSNTSGSFTIQIGLAVTFGAGVAGVASSAVRGAASLTLFIGYEKAAGHQLPRLRVGADVDVDVILQFVMFKWTTKAWSGSWPTLLDSWNMSVNNGNQYVLQRSELALGGDTPYTLDARFGTAGNAEAGGVPQFIASATIVTNAELLARAEVKATAVNVAPIVRDWDRSVTRIELEADAESDDTGQIEHFVHALIENDENAAPMYEYTYIGQAANAVADPNANSAGVSEDERGGIKPSSDNVLFSGVLSEAHMRLTMIAGMECLFRIASVRYGENGRSRLVVHTKTNGTWSAPTPVDFPLGFGEGDVERDGIYDYDFDVVEYTDGRGNQDAYVLLVSGERRDGDNTLFDAASTSGILSVVRLRISNGGVRVVSHTSWRSISRGRLQEDVYHCLQCPRITVGKTLVDGRLSGAYLHRRGTTAEKALGSEAEAALECFTLWSDDLGDSLTFRQVLRFPQAPSSIELGAPENINGKMVVPVAYETAGGCGCASYAVIGQSIAGWGVMSPDATVPRAVPWPQHSGFLATVNEQLQHIIWARGASAFATQPVGAAGCGPASFSVSNNGRCVLYVENTDGKVGQTYDEEGNPVAMMGKHFRIFASALAGDLFTEPFVMCELDHPVDQITTFLTSGGMLSALATHIVSAEKSEAELHGIEVPLVACATPTGAVATSGAVVPGAAGESFMVTVRNDGNTLLTAGTIDLYREGSIQPFSSASIGFGVNARMASIYDPELAEDASANDMAHVKYALETLGARFATHPLVADNGNAVLAPGCTAQFRMSFAIPESWSDEVGKRVTLYAKARNLVALDPVTLEEIRPGANSALGAVLHELHVPDAACERSEVQVGVCGSADTIGLHDAPMTADGDGGSSGGGTDKGGGSGGSSSGGGSGSGSGKDHGNNKRSGKAGALAGTGDANAPLTAAAAALAAAGAGLVAYSARRTALERSGSDEAASDTPH</sequence>
<name>A0A174DKE7_9ACTN</name>
<evidence type="ECO:0000313" key="3">
    <source>
        <dbReference type="Proteomes" id="UP000095468"/>
    </source>
</evidence>
<organism evidence="2 3">
    <name type="scientific">Collinsella aerofaciens</name>
    <dbReference type="NCBI Taxonomy" id="74426"/>
    <lineage>
        <taxon>Bacteria</taxon>
        <taxon>Bacillati</taxon>
        <taxon>Actinomycetota</taxon>
        <taxon>Coriobacteriia</taxon>
        <taxon>Coriobacteriales</taxon>
        <taxon>Coriobacteriaceae</taxon>
        <taxon>Collinsella</taxon>
    </lineage>
</organism>
<protein>
    <submittedName>
        <fullName evidence="2">Uncharacterized protein</fullName>
    </submittedName>
</protein>
<dbReference type="Proteomes" id="UP000095468">
    <property type="component" value="Unassembled WGS sequence"/>
</dbReference>
<dbReference type="InterPro" id="IPR006311">
    <property type="entry name" value="TAT_signal"/>
</dbReference>
<dbReference type="PROSITE" id="PS51318">
    <property type="entry name" value="TAT"/>
    <property type="match status" value="1"/>
</dbReference>
<gene>
    <name evidence="2" type="ORF">ERS852381_01294</name>
</gene>
<evidence type="ECO:0000313" key="2">
    <source>
        <dbReference type="EMBL" id="CUO25914.1"/>
    </source>
</evidence>